<dbReference type="AlphaFoldDB" id="A0AAV0LJD7"/>
<dbReference type="EMBL" id="CAMGYJ010000006">
    <property type="protein sequence ID" value="CAI0433604.1"/>
    <property type="molecule type" value="Genomic_DNA"/>
</dbReference>
<comment type="caution">
    <text evidence="2">The sequence shown here is derived from an EMBL/GenBank/DDBJ whole genome shotgun (WGS) entry which is preliminary data.</text>
</comment>
<sequence>MEASGAGDDNDDDEGEVKARNRDGRPAFLIETARQQWDLTLSLYRGKEKRNGIYWLRGPRQNPTAVGF</sequence>
<evidence type="ECO:0000313" key="2">
    <source>
        <dbReference type="EMBL" id="CAI0433604.1"/>
    </source>
</evidence>
<reference evidence="2" key="1">
    <citation type="submission" date="2022-08" db="EMBL/GenBank/DDBJ databases">
        <authorList>
            <person name="Gutierrez-Valencia J."/>
        </authorList>
    </citation>
    <scope>NUCLEOTIDE SEQUENCE</scope>
</reference>
<feature type="region of interest" description="Disordered" evidence="1">
    <location>
        <begin position="1"/>
        <end position="25"/>
    </location>
</feature>
<protein>
    <submittedName>
        <fullName evidence="2">Uncharacterized protein</fullName>
    </submittedName>
</protein>
<evidence type="ECO:0000256" key="1">
    <source>
        <dbReference type="SAM" id="MobiDB-lite"/>
    </source>
</evidence>
<dbReference type="Proteomes" id="UP001154282">
    <property type="component" value="Unassembled WGS sequence"/>
</dbReference>
<feature type="compositionally biased region" description="Basic and acidic residues" evidence="1">
    <location>
        <begin position="16"/>
        <end position="25"/>
    </location>
</feature>
<accession>A0AAV0LJD7</accession>
<proteinExistence type="predicted"/>
<name>A0AAV0LJD7_9ROSI</name>
<gene>
    <name evidence="2" type="ORF">LITE_LOCUS23952</name>
</gene>
<organism evidence="2 3">
    <name type="scientific">Linum tenue</name>
    <dbReference type="NCBI Taxonomy" id="586396"/>
    <lineage>
        <taxon>Eukaryota</taxon>
        <taxon>Viridiplantae</taxon>
        <taxon>Streptophyta</taxon>
        <taxon>Embryophyta</taxon>
        <taxon>Tracheophyta</taxon>
        <taxon>Spermatophyta</taxon>
        <taxon>Magnoliopsida</taxon>
        <taxon>eudicotyledons</taxon>
        <taxon>Gunneridae</taxon>
        <taxon>Pentapetalae</taxon>
        <taxon>rosids</taxon>
        <taxon>fabids</taxon>
        <taxon>Malpighiales</taxon>
        <taxon>Linaceae</taxon>
        <taxon>Linum</taxon>
    </lineage>
</organism>
<evidence type="ECO:0000313" key="3">
    <source>
        <dbReference type="Proteomes" id="UP001154282"/>
    </source>
</evidence>
<keyword evidence="3" id="KW-1185">Reference proteome</keyword>